<dbReference type="EMBL" id="CAJPDS010000056">
    <property type="protein sequence ID" value="CAF9930560.1"/>
    <property type="molecule type" value="Genomic_DNA"/>
</dbReference>
<dbReference type="AlphaFoldDB" id="A0A8H3IW29"/>
<evidence type="ECO:0000313" key="2">
    <source>
        <dbReference type="Proteomes" id="UP000664521"/>
    </source>
</evidence>
<comment type="caution">
    <text evidence="1">The sequence shown here is derived from an EMBL/GenBank/DDBJ whole genome shotgun (WGS) entry which is preliminary data.</text>
</comment>
<dbReference type="Proteomes" id="UP000664521">
    <property type="component" value="Unassembled WGS sequence"/>
</dbReference>
<dbReference type="PANTHER" id="PTHR37844:SF2">
    <property type="entry name" value="SER_THR PROTEIN PHOSPHATASE SUPERFAMILY (AFU_ORTHOLOGUE AFUA_1G14840)"/>
    <property type="match status" value="1"/>
</dbReference>
<sequence length="243" mass="28620">MSFRYGRKSCRFQVLSDLHLEVEQQYNHFNLRAKAPNLILAEDIGRLIDYDEYLAVLTRESKQFERVFLVLGNHEFYGTSRAEGLRKAQQLVKESEVHLLERMIYKLTDSDVIVLGCTLHSFITREQRDMVHYRIQDFQKIQDWTIDEHNSQHEQDVMWLRYQITTIQQRKNGGNKRILIATHHAPAVIGTSRPEHSKNEWNSAFSTELIGNAEFAEFSKTLVDLRLYALRDLVEGQKRESHE</sequence>
<organism evidence="1 2">
    <name type="scientific">Heterodermia speciosa</name>
    <dbReference type="NCBI Taxonomy" id="116794"/>
    <lineage>
        <taxon>Eukaryota</taxon>
        <taxon>Fungi</taxon>
        <taxon>Dikarya</taxon>
        <taxon>Ascomycota</taxon>
        <taxon>Pezizomycotina</taxon>
        <taxon>Lecanoromycetes</taxon>
        <taxon>OSLEUM clade</taxon>
        <taxon>Lecanoromycetidae</taxon>
        <taxon>Caliciales</taxon>
        <taxon>Physciaceae</taxon>
        <taxon>Heterodermia</taxon>
    </lineage>
</organism>
<evidence type="ECO:0008006" key="3">
    <source>
        <dbReference type="Google" id="ProtNLM"/>
    </source>
</evidence>
<name>A0A8H3IW29_9LECA</name>
<gene>
    <name evidence="1" type="ORF">HETSPECPRED_007655</name>
</gene>
<dbReference type="InterPro" id="IPR029052">
    <property type="entry name" value="Metallo-depent_PP-like"/>
</dbReference>
<reference evidence="1" key="1">
    <citation type="submission" date="2021-03" db="EMBL/GenBank/DDBJ databases">
        <authorList>
            <person name="Tagirdzhanova G."/>
        </authorList>
    </citation>
    <scope>NUCLEOTIDE SEQUENCE</scope>
</reference>
<evidence type="ECO:0000313" key="1">
    <source>
        <dbReference type="EMBL" id="CAF9930560.1"/>
    </source>
</evidence>
<keyword evidence="2" id="KW-1185">Reference proteome</keyword>
<protein>
    <recommendedName>
        <fullName evidence="3">Calcineurin-like phosphoesterase domain-containing protein</fullName>
    </recommendedName>
</protein>
<proteinExistence type="predicted"/>
<dbReference type="OrthoDB" id="550558at2759"/>
<dbReference type="PANTHER" id="PTHR37844">
    <property type="entry name" value="SER/THR PROTEIN PHOSPHATASE SUPERFAMILY (AFU_ORTHOLOGUE AFUA_1G14840)"/>
    <property type="match status" value="1"/>
</dbReference>
<dbReference type="SUPFAM" id="SSF56300">
    <property type="entry name" value="Metallo-dependent phosphatases"/>
    <property type="match status" value="1"/>
</dbReference>
<accession>A0A8H3IW29</accession>